<organism evidence="2 3">
    <name type="scientific">Massilia litorea</name>
    <dbReference type="NCBI Taxonomy" id="2769491"/>
    <lineage>
        <taxon>Bacteria</taxon>
        <taxon>Pseudomonadati</taxon>
        <taxon>Pseudomonadota</taxon>
        <taxon>Betaproteobacteria</taxon>
        <taxon>Burkholderiales</taxon>
        <taxon>Oxalobacteraceae</taxon>
        <taxon>Telluria group</taxon>
        <taxon>Massilia</taxon>
    </lineage>
</organism>
<feature type="compositionally biased region" description="Low complexity" evidence="1">
    <location>
        <begin position="91"/>
        <end position="111"/>
    </location>
</feature>
<keyword evidence="3" id="KW-1185">Reference proteome</keyword>
<dbReference type="Proteomes" id="UP000593875">
    <property type="component" value="Chromosome"/>
</dbReference>
<proteinExistence type="predicted"/>
<dbReference type="EMBL" id="CP062941">
    <property type="protein sequence ID" value="QOL50817.1"/>
    <property type="molecule type" value="Genomic_DNA"/>
</dbReference>
<sequence>MAGNKQYDAGAGKAGSHHPDTRGPDSLSGRSDPADPDTGQRQQADNGGSNAGHYTGAGGAKSEREGGIVSAPPESNVGPAGAPQSDRGAHAHAAGMTAAAAGGKPGTSAAGEGEGQGQSVDASVTGTGVDELAKQTPDRPGGADSR</sequence>
<dbReference type="KEGG" id="mlir:LPB04_05890"/>
<feature type="region of interest" description="Disordered" evidence="1">
    <location>
        <begin position="1"/>
        <end position="146"/>
    </location>
</feature>
<dbReference type="AlphaFoldDB" id="A0A7L9U7F9"/>
<reference evidence="2 3" key="1">
    <citation type="submission" date="2020-10" db="EMBL/GenBank/DDBJ databases">
        <title>Genome sequencing of Massilia sp. LPB0304.</title>
        <authorList>
            <person name="Kim J."/>
        </authorList>
    </citation>
    <scope>NUCLEOTIDE SEQUENCE [LARGE SCALE GENOMIC DNA]</scope>
    <source>
        <strain evidence="2 3">LPB0304</strain>
    </source>
</reference>
<feature type="compositionally biased region" description="Polar residues" evidence="1">
    <location>
        <begin position="117"/>
        <end position="126"/>
    </location>
</feature>
<evidence type="ECO:0000313" key="2">
    <source>
        <dbReference type="EMBL" id="QOL50817.1"/>
    </source>
</evidence>
<accession>A0A7L9U7F9</accession>
<evidence type="ECO:0000313" key="3">
    <source>
        <dbReference type="Proteomes" id="UP000593875"/>
    </source>
</evidence>
<name>A0A7L9U7F9_9BURK</name>
<feature type="compositionally biased region" description="Polar residues" evidence="1">
    <location>
        <begin position="39"/>
        <end position="48"/>
    </location>
</feature>
<dbReference type="RefSeq" id="WP_193687803.1">
    <property type="nucleotide sequence ID" value="NZ_CP062941.1"/>
</dbReference>
<protein>
    <submittedName>
        <fullName evidence="2">Uncharacterized protein</fullName>
    </submittedName>
</protein>
<evidence type="ECO:0000256" key="1">
    <source>
        <dbReference type="SAM" id="MobiDB-lite"/>
    </source>
</evidence>
<gene>
    <name evidence="2" type="ORF">LPB04_05890</name>
</gene>